<protein>
    <submittedName>
        <fullName evidence="2">Uncharacterized protein</fullName>
    </submittedName>
</protein>
<dbReference type="Proteomes" id="UP000008043">
    <property type="component" value="Plasmid pSDA1"/>
</dbReference>
<name>K4RGP0_STRDJ</name>
<dbReference type="AlphaFoldDB" id="K4RGP0"/>
<geneLocation type="plasmid" evidence="2 3">
    <name>pSDA1</name>
</geneLocation>
<evidence type="ECO:0000313" key="2">
    <source>
        <dbReference type="EMBL" id="CCK32957.1"/>
    </source>
</evidence>
<dbReference type="EMBL" id="HE971710">
    <property type="protein sequence ID" value="CCK32957.1"/>
    <property type="molecule type" value="Genomic_DNA"/>
</dbReference>
<proteinExistence type="predicted"/>
<evidence type="ECO:0000256" key="1">
    <source>
        <dbReference type="SAM" id="MobiDB-lite"/>
    </source>
</evidence>
<keyword evidence="2" id="KW-0614">Plasmid</keyword>
<dbReference type="HOGENOM" id="CLU_2425565_0_0_11"/>
<feature type="region of interest" description="Disordered" evidence="1">
    <location>
        <begin position="57"/>
        <end position="91"/>
    </location>
</feature>
<keyword evidence="3" id="KW-1185">Reference proteome</keyword>
<dbReference type="PATRIC" id="fig|1214101.3.peg.8665"/>
<reference evidence="2 3" key="1">
    <citation type="journal article" date="2012" name="J. Bacteriol.">
        <title>Genome sequence of the bacterium Streptomyces davawensis JCM 4913 and heterologous production of the unique antibiotic roseoflavin.</title>
        <authorList>
            <person name="Jankowitsch F."/>
            <person name="Schwarz J."/>
            <person name="Ruckert C."/>
            <person name="Gust B."/>
            <person name="Szczepanowski R."/>
            <person name="Blom J."/>
            <person name="Pelzer S."/>
            <person name="Kalinowski J."/>
            <person name="Mack M."/>
        </authorList>
    </citation>
    <scope>NUCLEOTIDE SEQUENCE [LARGE SCALE GENOMIC DNA]</scope>
    <source>
        <strain evidence="3">DSM 101723 / JCM 4913 / KCC S-0913 / 768</strain>
        <plasmid evidence="2 3">pSDA1</plasmid>
    </source>
</reference>
<evidence type="ECO:0000313" key="3">
    <source>
        <dbReference type="Proteomes" id="UP000008043"/>
    </source>
</evidence>
<dbReference type="KEGG" id="sdv:BN159_p84"/>
<gene>
    <name evidence="2" type="ORF">BN159_p84</name>
</gene>
<accession>K4RGP0</accession>
<sequence>MTVTSSSKSWLNERFWWRNRTSRCDADGIAHHRTRTPPPASHLPVWKACGPLVLKNDRRGPPRFRPAAHALGGSGPAARPHLFDPAAPNSF</sequence>
<organism evidence="3">
    <name type="scientific">Streptomyces davaonensis (strain DSM 101723 / JCM 4913 / KCC S-0913 / 768)</name>
    <dbReference type="NCBI Taxonomy" id="1214101"/>
    <lineage>
        <taxon>Bacteria</taxon>
        <taxon>Bacillati</taxon>
        <taxon>Actinomycetota</taxon>
        <taxon>Actinomycetes</taxon>
        <taxon>Kitasatosporales</taxon>
        <taxon>Streptomycetaceae</taxon>
        <taxon>Streptomyces</taxon>
    </lineage>
</organism>